<dbReference type="RefSeq" id="XP_002489507.1">
    <property type="nucleotide sequence ID" value="XM_002489462.1"/>
</dbReference>
<dbReference type="KEGG" id="ppa:PAS_chr1-3_0164"/>
<gene>
    <name evidence="7" type="ordered locus">PAS_chr1-3_0164</name>
</gene>
<accession>C4QVF3</accession>
<evidence type="ECO:0000256" key="2">
    <source>
        <dbReference type="ARBA" id="ARBA00022692"/>
    </source>
</evidence>
<protein>
    <submittedName>
        <fullName evidence="7">Uncharacterized protein</fullName>
    </submittedName>
</protein>
<keyword evidence="8" id="KW-1185">Reference proteome</keyword>
<dbReference type="STRING" id="644223.C4QVF3"/>
<feature type="region of interest" description="Disordered" evidence="5">
    <location>
        <begin position="330"/>
        <end position="351"/>
    </location>
</feature>
<keyword evidence="3 6" id="KW-1133">Transmembrane helix</keyword>
<dbReference type="GeneID" id="8197631"/>
<proteinExistence type="predicted"/>
<dbReference type="FunCoup" id="C4QVF3">
    <property type="interactions" value="36"/>
</dbReference>
<feature type="transmembrane region" description="Helical" evidence="6">
    <location>
        <begin position="273"/>
        <end position="295"/>
    </location>
</feature>
<evidence type="ECO:0000256" key="4">
    <source>
        <dbReference type="ARBA" id="ARBA00023136"/>
    </source>
</evidence>
<dbReference type="GO" id="GO:0005769">
    <property type="term" value="C:early endosome"/>
    <property type="evidence" value="ECO:0007669"/>
    <property type="project" value="EnsemblFungi"/>
</dbReference>
<dbReference type="Pfam" id="PF04193">
    <property type="entry name" value="PQ-loop"/>
    <property type="match status" value="1"/>
</dbReference>
<sequence>MAYFTLPEEYLPDLQDAVNFFISFAPFLSYGTTIYGISQSQSSTGFSLDICATMLLSASLRVMYYFNEKYEFTLLRQCIVMLIIQILLLRTALKYRSNTYSCDNLVQMPNYNVIFVHKMQELVAQLSESLINDSEGIPERLDLIWKAWVSTWRLFFVLIIYGNFANLFLLFDVSYARPLNFWQWEEQETYWKFLGCFWTTIVSLELLLYKNEQYGNIIGALSLLIESLLPLPQILMFYRVKSVRNFKSILLLSWLGGDMTKISYLVFGTNQVSAFFIIAAVFQMSLNIVITCQFIHYKRIEYEYFSAHTLNGLDEVEFPIEMEMRLARTRSMTSSSSSHGVDVRTRSGTVV</sequence>
<dbReference type="EMBL" id="FN392319">
    <property type="protein sequence ID" value="CAY67226.1"/>
    <property type="molecule type" value="Genomic_DNA"/>
</dbReference>
<dbReference type="InParanoid" id="C4QVF3"/>
<dbReference type="InterPro" id="IPR006603">
    <property type="entry name" value="PQ-loop_rpt"/>
</dbReference>
<dbReference type="Proteomes" id="UP000000314">
    <property type="component" value="Chromosome 1"/>
</dbReference>
<dbReference type="GO" id="GO:0010008">
    <property type="term" value="C:endosome membrane"/>
    <property type="evidence" value="ECO:0007669"/>
    <property type="project" value="EnsemblFungi"/>
</dbReference>
<evidence type="ECO:0000313" key="8">
    <source>
        <dbReference type="Proteomes" id="UP000000314"/>
    </source>
</evidence>
<dbReference type="InterPro" id="IPR052241">
    <property type="entry name" value="SLC66/Scramblase_ANY1"/>
</dbReference>
<evidence type="ECO:0000256" key="1">
    <source>
        <dbReference type="ARBA" id="ARBA00004141"/>
    </source>
</evidence>
<evidence type="ECO:0000256" key="5">
    <source>
        <dbReference type="SAM" id="MobiDB-lite"/>
    </source>
</evidence>
<dbReference type="PANTHER" id="PTHR14856">
    <property type="entry name" value="PQ-LOOP REPEAT-CONTAINING PROTEIN 1-LIKE PROTEIN"/>
    <property type="match status" value="1"/>
</dbReference>
<dbReference type="eggNOG" id="KOG2913">
    <property type="taxonomic scope" value="Eukaryota"/>
</dbReference>
<feature type="transmembrane region" description="Helical" evidence="6">
    <location>
        <begin position="214"/>
        <end position="237"/>
    </location>
</feature>
<reference evidence="7 8" key="1">
    <citation type="journal article" date="2009" name="Nat. Biotechnol.">
        <title>Genome sequence of the recombinant protein production host Pichia pastoris.</title>
        <authorList>
            <person name="De Schutter K."/>
            <person name="Lin Y.C."/>
            <person name="Tiels P."/>
            <person name="Van Hecke A."/>
            <person name="Glinka S."/>
            <person name="Weber-Lehmann J."/>
            <person name="Rouze P."/>
            <person name="Van de Peer Y."/>
            <person name="Callewaert N."/>
        </authorList>
    </citation>
    <scope>NUCLEOTIDE SEQUENCE [LARGE SCALE GENOMIC DNA]</scope>
    <source>
        <strain evidence="8">GS115 / ATCC 20864</strain>
    </source>
</reference>
<evidence type="ECO:0000313" key="7">
    <source>
        <dbReference type="EMBL" id="CAY67226.1"/>
    </source>
</evidence>
<dbReference type="GO" id="GO:0005829">
    <property type="term" value="C:cytosol"/>
    <property type="evidence" value="ECO:0007669"/>
    <property type="project" value="GOC"/>
</dbReference>
<feature type="transmembrane region" description="Helical" evidence="6">
    <location>
        <begin position="20"/>
        <end position="38"/>
    </location>
</feature>
<feature type="transmembrane region" description="Helical" evidence="6">
    <location>
        <begin position="72"/>
        <end position="89"/>
    </location>
</feature>
<evidence type="ECO:0000256" key="6">
    <source>
        <dbReference type="SAM" id="Phobius"/>
    </source>
</evidence>
<keyword evidence="4 6" id="KW-0472">Membrane</keyword>
<dbReference type="GO" id="GO:0017128">
    <property type="term" value="F:phospholipid scramblase activity"/>
    <property type="evidence" value="ECO:0007669"/>
    <property type="project" value="EnsemblFungi"/>
</dbReference>
<dbReference type="OMA" id="QMSLDIY"/>
<organism evidence="7 8">
    <name type="scientific">Komagataella phaffii (strain GS115 / ATCC 20864)</name>
    <name type="common">Yeast</name>
    <name type="synonym">Pichia pastoris</name>
    <dbReference type="NCBI Taxonomy" id="644223"/>
    <lineage>
        <taxon>Eukaryota</taxon>
        <taxon>Fungi</taxon>
        <taxon>Dikarya</taxon>
        <taxon>Ascomycota</taxon>
        <taxon>Saccharomycotina</taxon>
        <taxon>Pichiomycetes</taxon>
        <taxon>Pichiales</taxon>
        <taxon>Pichiaceae</taxon>
        <taxon>Komagataella</taxon>
    </lineage>
</organism>
<comment type="subcellular location">
    <subcellularLocation>
        <location evidence="1">Membrane</location>
        <topology evidence="1">Multi-pass membrane protein</topology>
    </subcellularLocation>
</comment>
<feature type="transmembrane region" description="Helical" evidence="6">
    <location>
        <begin position="154"/>
        <end position="176"/>
    </location>
</feature>
<evidence type="ECO:0000256" key="3">
    <source>
        <dbReference type="ARBA" id="ARBA00022989"/>
    </source>
</evidence>
<keyword evidence="2 6" id="KW-0812">Transmembrane</keyword>
<dbReference type="OrthoDB" id="292213at2759"/>
<dbReference type="GO" id="GO:0036258">
    <property type="term" value="P:multivesicular body assembly"/>
    <property type="evidence" value="ECO:0007669"/>
    <property type="project" value="EnsemblFungi"/>
</dbReference>
<dbReference type="Gene3D" id="1.20.1280.290">
    <property type="match status" value="1"/>
</dbReference>
<dbReference type="PANTHER" id="PTHR14856:SF9">
    <property type="entry name" value="PQ-LOOP REPEAT-CONTAINING PROTEIN 1"/>
    <property type="match status" value="1"/>
</dbReference>
<dbReference type="GO" id="GO:0032588">
    <property type="term" value="C:trans-Golgi network membrane"/>
    <property type="evidence" value="ECO:0007669"/>
    <property type="project" value="EnsemblFungi"/>
</dbReference>
<name>C4QVF3_KOMPG</name>
<dbReference type="HOGENOM" id="CLU_049047_1_0_1"/>
<dbReference type="AlphaFoldDB" id="C4QVF3"/>
<dbReference type="GO" id="GO:0042147">
    <property type="term" value="P:retrograde transport, endosome to Golgi"/>
    <property type="evidence" value="ECO:0007669"/>
    <property type="project" value="EnsemblFungi"/>
</dbReference>